<name>A0A8H5Y0D9_9HYPO</name>
<dbReference type="AlphaFoldDB" id="A0A8H5Y0D9"/>
<keyword evidence="2" id="KW-1185">Reference proteome</keyword>
<comment type="caution">
    <text evidence="1">The sequence shown here is derived from an EMBL/GenBank/DDBJ whole genome shotgun (WGS) entry which is preliminary data.</text>
</comment>
<dbReference type="EMBL" id="JAAOAN010000616">
    <property type="protein sequence ID" value="KAF5702505.1"/>
    <property type="molecule type" value="Genomic_DNA"/>
</dbReference>
<reference evidence="1 2" key="1">
    <citation type="submission" date="2020-05" db="EMBL/GenBank/DDBJ databases">
        <title>Identification and distribution of gene clusters putatively required for synthesis of sphingolipid metabolism inhibitors in phylogenetically diverse species of the filamentous fungus Fusarium.</title>
        <authorList>
            <person name="Kim H.-S."/>
            <person name="Busman M."/>
            <person name="Brown D.W."/>
            <person name="Divon H."/>
            <person name="Uhlig S."/>
            <person name="Proctor R.H."/>
        </authorList>
    </citation>
    <scope>NUCLEOTIDE SEQUENCE [LARGE SCALE GENOMIC DNA]</scope>
    <source>
        <strain evidence="1 2">NRRL 66235</strain>
    </source>
</reference>
<protein>
    <submittedName>
        <fullName evidence="1">Uncharacterized protein</fullName>
    </submittedName>
</protein>
<dbReference type="Proteomes" id="UP000544331">
    <property type="component" value="Unassembled WGS sequence"/>
</dbReference>
<organism evidence="1 2">
    <name type="scientific">Fusarium mundagurra</name>
    <dbReference type="NCBI Taxonomy" id="1567541"/>
    <lineage>
        <taxon>Eukaryota</taxon>
        <taxon>Fungi</taxon>
        <taxon>Dikarya</taxon>
        <taxon>Ascomycota</taxon>
        <taxon>Pezizomycotina</taxon>
        <taxon>Sordariomycetes</taxon>
        <taxon>Hypocreomycetidae</taxon>
        <taxon>Hypocreales</taxon>
        <taxon>Nectriaceae</taxon>
        <taxon>Fusarium</taxon>
        <taxon>Fusarium fujikuroi species complex</taxon>
    </lineage>
</organism>
<sequence>MFLNHLRGNIDAILDAPSIMINGKTGNSSEIYYILRIKSGKIFFRDGKEREFHDWEVAFRTSLEDLTLTPSTEDSPDMAKRKKRWGSVVANKFPGFNPGDYSVHRIFCALGNIVAQQYVDSLSSVWDPASNQRIKLSTWFESSKNSIYRADTLEMVGEWIKKQEDTEKSTMGIRFTLDPKQVQAHLPTFRPVHQYTQIYPYLAPGTTTGTMGYGRYDERDRSTESPCGILEPGDYNCLLYCENVDLPAAGGTAARPLPTNKKMSHNGNLAEPTQPQILGSFLLDHRIFMKTFLLPQLQELCQATWMQVERPSQYFDEQTRQLSIAPQYAIGCPLKGASAIAASDEKFKFKEVSKSKYVWEPEKSTIDGRGTIFPYYSEADWEEPVGYGTYWIQAASKVELEWHNGQPNMDIRGEIVYKYQVEFSNESTMTAKYAELDFTATSTWSLVLVLQNGELEIKDPKTGVKIGTTKILQPTMKGVTNGKLDNLHVQANTHKNTTTLIVDTTKEDIQGKLAGAMQRAFSVIVPNITSRFQDSGKLSYPGYGELELVDPRFTAIGNLIASVAYKKPTLGDGKMYFPPADRAQVPIVEPSKPPPDTSMFKETLIDNREPTLEWRVEFKYNEKTRVGRLKLQARNNLKNAGDLTQEELLLLFSEIRIQFIHTPNEDPKGGGRISSMLFNDSEFTEESPKGAMEKIYNTAETSTGGGGEKMPCSNMWHLEAWDSDKSLEETYSDASTRVKVFWDHDIATRSVEIRLRPTLGDEDETSAAKAFIIPHNSSFTLQLQGPIEALGEYAIKIQEEWCKLEGEVVEDGANSIDFRWVTLKQSGSRVAIDCYDVSERRELEKTRKKKEKSQP</sequence>
<accession>A0A8H5Y0D9</accession>
<dbReference type="OrthoDB" id="5429442at2759"/>
<evidence type="ECO:0000313" key="2">
    <source>
        <dbReference type="Proteomes" id="UP000544331"/>
    </source>
</evidence>
<evidence type="ECO:0000313" key="1">
    <source>
        <dbReference type="EMBL" id="KAF5702505.1"/>
    </source>
</evidence>
<gene>
    <name evidence="1" type="ORF">FMUND_13446</name>
</gene>
<proteinExistence type="predicted"/>